<dbReference type="Pfam" id="PF06080">
    <property type="entry name" value="DUF938"/>
    <property type="match status" value="1"/>
</dbReference>
<reference evidence="2" key="1">
    <citation type="submission" date="2020-09" db="EMBL/GenBank/DDBJ databases">
        <authorList>
            <person name="Kikuchi T."/>
        </authorList>
    </citation>
    <scope>NUCLEOTIDE SEQUENCE</scope>
    <source>
        <strain evidence="2">SH1</strain>
    </source>
</reference>
<proteinExistence type="inferred from homology"/>
<dbReference type="InterPro" id="IPR029063">
    <property type="entry name" value="SAM-dependent_MTases_sf"/>
</dbReference>
<dbReference type="Gene3D" id="3.40.50.150">
    <property type="entry name" value="Vaccinia Virus protein VP39"/>
    <property type="match status" value="1"/>
</dbReference>
<comment type="similarity">
    <text evidence="1">Belongs to the UPF0585 family.</text>
</comment>
<dbReference type="InterPro" id="IPR010342">
    <property type="entry name" value="DUF938"/>
</dbReference>
<dbReference type="PANTHER" id="PTHR20974">
    <property type="entry name" value="UPF0585 PROTEIN CG18661"/>
    <property type="match status" value="1"/>
</dbReference>
<sequence length="216" mass="24330">MKRSLNLAKNMLTAPAAERNKQPILDVIKRFYPQEFNGKALEIASGTGSHVIHFASNYPNITFQPSECNPRNLHSIVAHVDHFRLDNVRVPLFIDVSHPPDRWALPADFGPASLDLMININMIHISSNAAVEGLFRSAEGLLKSGGRLFTYGPYGRDGKITPESNVRFDESLRRDNPEWGLRSIEELNDLSDKHSLTLTDVFEMPANNHTLVFRKL</sequence>
<dbReference type="PANTHER" id="PTHR20974:SF0">
    <property type="entry name" value="UPF0585 PROTEIN CG18661"/>
    <property type="match status" value="1"/>
</dbReference>
<keyword evidence="3" id="KW-1185">Reference proteome</keyword>
<gene>
    <name evidence="2" type="ORF">BOKJ2_LOCUS12945</name>
</gene>
<dbReference type="EMBL" id="CAJFCW020000006">
    <property type="protein sequence ID" value="CAG9125210.1"/>
    <property type="molecule type" value="Genomic_DNA"/>
</dbReference>
<dbReference type="EMBL" id="CAJFDH010000006">
    <property type="protein sequence ID" value="CAD5228886.1"/>
    <property type="molecule type" value="Genomic_DNA"/>
</dbReference>
<dbReference type="SUPFAM" id="SSF53335">
    <property type="entry name" value="S-adenosyl-L-methionine-dependent methyltransferases"/>
    <property type="match status" value="1"/>
</dbReference>
<evidence type="ECO:0000313" key="2">
    <source>
        <dbReference type="EMBL" id="CAD5228886.1"/>
    </source>
</evidence>
<evidence type="ECO:0008006" key="4">
    <source>
        <dbReference type="Google" id="ProtNLM"/>
    </source>
</evidence>
<name>A0A811LP69_9BILA</name>
<organism evidence="2 3">
    <name type="scientific">Bursaphelenchus okinawaensis</name>
    <dbReference type="NCBI Taxonomy" id="465554"/>
    <lineage>
        <taxon>Eukaryota</taxon>
        <taxon>Metazoa</taxon>
        <taxon>Ecdysozoa</taxon>
        <taxon>Nematoda</taxon>
        <taxon>Chromadorea</taxon>
        <taxon>Rhabditida</taxon>
        <taxon>Tylenchina</taxon>
        <taxon>Tylenchomorpha</taxon>
        <taxon>Aphelenchoidea</taxon>
        <taxon>Aphelenchoididae</taxon>
        <taxon>Bursaphelenchus</taxon>
    </lineage>
</organism>
<comment type="caution">
    <text evidence="2">The sequence shown here is derived from an EMBL/GenBank/DDBJ whole genome shotgun (WGS) entry which is preliminary data.</text>
</comment>
<dbReference type="AlphaFoldDB" id="A0A811LP69"/>
<accession>A0A811LP69</accession>
<protein>
    <recommendedName>
        <fullName evidence="4">DUF938 domain-containing protein</fullName>
    </recommendedName>
</protein>
<evidence type="ECO:0000256" key="1">
    <source>
        <dbReference type="ARBA" id="ARBA00008308"/>
    </source>
</evidence>
<dbReference type="Proteomes" id="UP000614601">
    <property type="component" value="Unassembled WGS sequence"/>
</dbReference>
<dbReference type="Proteomes" id="UP000783686">
    <property type="component" value="Unassembled WGS sequence"/>
</dbReference>
<evidence type="ECO:0000313" key="3">
    <source>
        <dbReference type="Proteomes" id="UP000614601"/>
    </source>
</evidence>
<dbReference type="OrthoDB" id="10258744at2759"/>